<dbReference type="EMBL" id="CAJVPP010025198">
    <property type="protein sequence ID" value="CAG8751188.1"/>
    <property type="molecule type" value="Genomic_DNA"/>
</dbReference>
<keyword evidence="2" id="KW-1185">Reference proteome</keyword>
<sequence length="91" mass="10492">MPDPGMFINQQMYAQPQYPVIYQPSGIMMQQDTTTAQFELVFAAPQFVETTVWHSTTYAVSYQQTSSQYYQQFANPSFLPTQQIVPSHEDL</sequence>
<dbReference type="Proteomes" id="UP000789375">
    <property type="component" value="Unassembled WGS sequence"/>
</dbReference>
<proteinExistence type="predicted"/>
<organism evidence="1 2">
    <name type="scientific">Funneliformis mosseae</name>
    <name type="common">Endomycorrhizal fungus</name>
    <name type="synonym">Glomus mosseae</name>
    <dbReference type="NCBI Taxonomy" id="27381"/>
    <lineage>
        <taxon>Eukaryota</taxon>
        <taxon>Fungi</taxon>
        <taxon>Fungi incertae sedis</taxon>
        <taxon>Mucoromycota</taxon>
        <taxon>Glomeromycotina</taxon>
        <taxon>Glomeromycetes</taxon>
        <taxon>Glomerales</taxon>
        <taxon>Glomeraceae</taxon>
        <taxon>Funneliformis</taxon>
    </lineage>
</organism>
<name>A0A9N9NMA9_FUNMO</name>
<feature type="non-terminal residue" evidence="1">
    <location>
        <position position="91"/>
    </location>
</feature>
<comment type="caution">
    <text evidence="1">The sequence shown here is derived from an EMBL/GenBank/DDBJ whole genome shotgun (WGS) entry which is preliminary data.</text>
</comment>
<protein>
    <submittedName>
        <fullName evidence="1">13938_t:CDS:1</fullName>
    </submittedName>
</protein>
<reference evidence="1" key="1">
    <citation type="submission" date="2021-06" db="EMBL/GenBank/DDBJ databases">
        <authorList>
            <person name="Kallberg Y."/>
            <person name="Tangrot J."/>
            <person name="Rosling A."/>
        </authorList>
    </citation>
    <scope>NUCLEOTIDE SEQUENCE</scope>
    <source>
        <strain evidence="1">87-6 pot B 2015</strain>
    </source>
</reference>
<evidence type="ECO:0000313" key="2">
    <source>
        <dbReference type="Proteomes" id="UP000789375"/>
    </source>
</evidence>
<gene>
    <name evidence="1" type="ORF">FMOSSE_LOCUS16653</name>
</gene>
<dbReference type="AlphaFoldDB" id="A0A9N9NMA9"/>
<evidence type="ECO:0000313" key="1">
    <source>
        <dbReference type="EMBL" id="CAG8751188.1"/>
    </source>
</evidence>
<accession>A0A9N9NMA9</accession>